<evidence type="ECO:0000313" key="12">
    <source>
        <dbReference type="Proteomes" id="UP000092596"/>
    </source>
</evidence>
<dbReference type="EMBL" id="CP012117">
    <property type="protein sequence ID" value="ANP27052.1"/>
    <property type="molecule type" value="Genomic_DNA"/>
</dbReference>
<feature type="transmembrane region" description="Helical" evidence="9">
    <location>
        <begin position="51"/>
        <end position="76"/>
    </location>
</feature>
<evidence type="ECO:0000256" key="5">
    <source>
        <dbReference type="ARBA" id="ARBA00022927"/>
    </source>
</evidence>
<keyword evidence="5 9" id="KW-0653">Protein transport</keyword>
<organism evidence="11 12">
    <name type="scientific">Dermabacter vaginalis</name>
    <dbReference type="NCBI Taxonomy" id="1630135"/>
    <lineage>
        <taxon>Bacteria</taxon>
        <taxon>Bacillati</taxon>
        <taxon>Actinomycetota</taxon>
        <taxon>Actinomycetes</taxon>
        <taxon>Micrococcales</taxon>
        <taxon>Dermabacteraceae</taxon>
        <taxon>Dermabacter</taxon>
    </lineage>
</organism>
<dbReference type="GO" id="GO:0009306">
    <property type="term" value="P:protein secretion"/>
    <property type="evidence" value="ECO:0007669"/>
    <property type="project" value="UniProtKB-UniRule"/>
</dbReference>
<evidence type="ECO:0000256" key="8">
    <source>
        <dbReference type="ARBA" id="ARBA00023136"/>
    </source>
</evidence>
<dbReference type="GO" id="GO:0005886">
    <property type="term" value="C:plasma membrane"/>
    <property type="evidence" value="ECO:0007669"/>
    <property type="project" value="UniProtKB-SubCell"/>
</dbReference>
<feature type="region of interest" description="Disordered" evidence="10">
    <location>
        <begin position="1"/>
        <end position="21"/>
    </location>
</feature>
<evidence type="ECO:0000256" key="9">
    <source>
        <dbReference type="HAMAP-Rule" id="MF_00422"/>
    </source>
</evidence>
<gene>
    <name evidence="9" type="primary">secE</name>
    <name evidence="11" type="ORF">DAD186_04970</name>
</gene>
<evidence type="ECO:0000256" key="7">
    <source>
        <dbReference type="ARBA" id="ARBA00023010"/>
    </source>
</evidence>
<accession>A0A1B0ZGM3</accession>
<dbReference type="GO" id="GO:0043952">
    <property type="term" value="P:protein transport by the Sec complex"/>
    <property type="evidence" value="ECO:0007669"/>
    <property type="project" value="UniProtKB-UniRule"/>
</dbReference>
<dbReference type="Pfam" id="PF00584">
    <property type="entry name" value="SecE"/>
    <property type="match status" value="1"/>
</dbReference>
<keyword evidence="4 9" id="KW-0812">Transmembrane</keyword>
<dbReference type="GO" id="GO:0008320">
    <property type="term" value="F:protein transmembrane transporter activity"/>
    <property type="evidence" value="ECO:0007669"/>
    <property type="project" value="UniProtKB-UniRule"/>
</dbReference>
<feature type="compositionally biased region" description="Basic and acidic residues" evidence="10">
    <location>
        <begin position="1"/>
        <end position="14"/>
    </location>
</feature>
<comment type="subunit">
    <text evidence="9">Component of the Sec protein translocase complex. Heterotrimer consisting of SecY, SecE and SecG subunits. The heterotrimers can form oligomers, although 1 heterotrimer is thought to be able to translocate proteins. Interacts with the ribosome. Interacts with SecDF, and other proteins may be involved. Interacts with SecA.</text>
</comment>
<comment type="similarity">
    <text evidence="9">Belongs to the SecE/SEC61-gamma family.</text>
</comment>
<dbReference type="PANTHER" id="PTHR33910">
    <property type="entry name" value="PROTEIN TRANSLOCASE SUBUNIT SECE"/>
    <property type="match status" value="1"/>
</dbReference>
<dbReference type="PATRIC" id="fig|1630135.4.peg.499"/>
<proteinExistence type="inferred from homology"/>
<protein>
    <recommendedName>
        <fullName evidence="9">Protein translocase subunit SecE</fullName>
    </recommendedName>
</protein>
<dbReference type="Proteomes" id="UP000092596">
    <property type="component" value="Chromosome"/>
</dbReference>
<evidence type="ECO:0000256" key="3">
    <source>
        <dbReference type="ARBA" id="ARBA00022475"/>
    </source>
</evidence>
<sequence length="87" mass="9773">MSVHPETDPTRGDFEQESNIGTKNPFKACWIFLQQVFAELRKVVTPTGREMVTYTIAVVAFVVCMILLVFGMDFVFGSLARALFTAH</sequence>
<dbReference type="InterPro" id="IPR001901">
    <property type="entry name" value="Translocase_SecE/Sec61-g"/>
</dbReference>
<dbReference type="PANTHER" id="PTHR33910:SF1">
    <property type="entry name" value="PROTEIN TRANSLOCASE SUBUNIT SECE"/>
    <property type="match status" value="1"/>
</dbReference>
<evidence type="ECO:0000256" key="6">
    <source>
        <dbReference type="ARBA" id="ARBA00022989"/>
    </source>
</evidence>
<evidence type="ECO:0000256" key="2">
    <source>
        <dbReference type="ARBA" id="ARBA00022448"/>
    </source>
</evidence>
<keyword evidence="6 9" id="KW-1133">Transmembrane helix</keyword>
<evidence type="ECO:0000256" key="1">
    <source>
        <dbReference type="ARBA" id="ARBA00004370"/>
    </source>
</evidence>
<name>A0A1B0ZGM3_9MICO</name>
<keyword evidence="7 9" id="KW-0811">Translocation</keyword>
<evidence type="ECO:0000256" key="4">
    <source>
        <dbReference type="ARBA" id="ARBA00022692"/>
    </source>
</evidence>
<dbReference type="InterPro" id="IPR038379">
    <property type="entry name" value="SecE_sf"/>
</dbReference>
<keyword evidence="2 9" id="KW-0813">Transport</keyword>
<dbReference type="Gene3D" id="1.20.5.1030">
    <property type="entry name" value="Preprotein translocase secy subunit"/>
    <property type="match status" value="1"/>
</dbReference>
<evidence type="ECO:0000313" key="11">
    <source>
        <dbReference type="EMBL" id="ANP27052.1"/>
    </source>
</evidence>
<reference evidence="11 12" key="1">
    <citation type="submission" date="2015-06" db="EMBL/GenBank/DDBJ databases">
        <title>Investigation of pathophysiology for high-risk pregnancy and development of treatment modality based on it.</title>
        <authorList>
            <person name="Kim B.-C."/>
            <person name="Lim S."/>
        </authorList>
    </citation>
    <scope>NUCLEOTIDE SEQUENCE [LARGE SCALE GENOMIC DNA]</scope>
    <source>
        <strain evidence="11 12">AD1-86</strain>
    </source>
</reference>
<dbReference type="RefSeq" id="WP_065247367.1">
    <property type="nucleotide sequence ID" value="NZ_CP012117.1"/>
</dbReference>
<dbReference type="GO" id="GO:0006605">
    <property type="term" value="P:protein targeting"/>
    <property type="evidence" value="ECO:0007669"/>
    <property type="project" value="UniProtKB-UniRule"/>
</dbReference>
<keyword evidence="3 9" id="KW-1003">Cell membrane</keyword>
<dbReference type="HAMAP" id="MF_00422">
    <property type="entry name" value="SecE"/>
    <property type="match status" value="1"/>
</dbReference>
<dbReference type="STRING" id="1630135.DAD186_04970"/>
<comment type="subcellular location">
    <subcellularLocation>
        <location evidence="9">Cell membrane</location>
        <topology evidence="9">Single-pass membrane protein</topology>
    </subcellularLocation>
    <subcellularLocation>
        <location evidence="1">Membrane</location>
    </subcellularLocation>
</comment>
<evidence type="ECO:0000256" key="10">
    <source>
        <dbReference type="SAM" id="MobiDB-lite"/>
    </source>
</evidence>
<dbReference type="KEGG" id="dva:DAD186_04970"/>
<dbReference type="GO" id="GO:0065002">
    <property type="term" value="P:intracellular protein transmembrane transport"/>
    <property type="evidence" value="ECO:0007669"/>
    <property type="project" value="UniProtKB-UniRule"/>
</dbReference>
<dbReference type="InterPro" id="IPR005807">
    <property type="entry name" value="SecE_bac"/>
</dbReference>
<dbReference type="NCBIfam" id="TIGR00964">
    <property type="entry name" value="secE_bact"/>
    <property type="match status" value="1"/>
</dbReference>
<keyword evidence="8 9" id="KW-0472">Membrane</keyword>
<dbReference type="AlphaFoldDB" id="A0A1B0ZGM3"/>
<comment type="function">
    <text evidence="9">Essential subunit of the Sec protein translocation channel SecYEG. Clamps together the 2 halves of SecY. May contact the channel plug during translocation.</text>
</comment>